<reference evidence="6 7" key="1">
    <citation type="submission" date="2018-03" db="EMBL/GenBank/DDBJ databases">
        <title>Genomic Encyclopedia of Archaeal and Bacterial Type Strains, Phase II (KMG-II): from individual species to whole genera.</title>
        <authorList>
            <person name="Goeker M."/>
        </authorList>
    </citation>
    <scope>NUCLEOTIDE SEQUENCE [LARGE SCALE GENOMIC DNA]</scope>
    <source>
        <strain evidence="6 7">DSM 43146</strain>
    </source>
</reference>
<dbReference type="InterPro" id="IPR051782">
    <property type="entry name" value="ABC_Transporter_VariousFunc"/>
</dbReference>
<organism evidence="6 7">
    <name type="scientific">Actinoplanes italicus</name>
    <dbReference type="NCBI Taxonomy" id="113567"/>
    <lineage>
        <taxon>Bacteria</taxon>
        <taxon>Bacillati</taxon>
        <taxon>Actinomycetota</taxon>
        <taxon>Actinomycetes</taxon>
        <taxon>Micromonosporales</taxon>
        <taxon>Micromonosporaceae</taxon>
        <taxon>Actinoplanes</taxon>
    </lineage>
</organism>
<name>A0A2T0KQ95_9ACTN</name>
<dbReference type="InterPro" id="IPR027417">
    <property type="entry name" value="P-loop_NTPase"/>
</dbReference>
<dbReference type="RefSeq" id="WP_106315567.1">
    <property type="nucleotide sequence ID" value="NZ_BOMO01000116.1"/>
</dbReference>
<keyword evidence="7" id="KW-1185">Reference proteome</keyword>
<dbReference type="InterPro" id="IPR003593">
    <property type="entry name" value="AAA+_ATPase"/>
</dbReference>
<feature type="region of interest" description="Disordered" evidence="4">
    <location>
        <begin position="206"/>
        <end position="231"/>
    </location>
</feature>
<comment type="caution">
    <text evidence="6">The sequence shown here is derived from an EMBL/GenBank/DDBJ whole genome shotgun (WGS) entry which is preliminary data.</text>
</comment>
<evidence type="ECO:0000313" key="6">
    <source>
        <dbReference type="EMBL" id="PRX25912.1"/>
    </source>
</evidence>
<keyword evidence="3" id="KW-0067">ATP-binding</keyword>
<dbReference type="Proteomes" id="UP000239415">
    <property type="component" value="Unassembled WGS sequence"/>
</dbReference>
<dbReference type="InterPro" id="IPR003439">
    <property type="entry name" value="ABC_transporter-like_ATP-bd"/>
</dbReference>
<evidence type="ECO:0000313" key="7">
    <source>
        <dbReference type="Proteomes" id="UP000239415"/>
    </source>
</evidence>
<dbReference type="OrthoDB" id="5182800at2"/>
<protein>
    <submittedName>
        <fullName evidence="6">ABC transporter family protein</fullName>
    </submittedName>
</protein>
<feature type="region of interest" description="Disordered" evidence="4">
    <location>
        <begin position="255"/>
        <end position="292"/>
    </location>
</feature>
<keyword evidence="1" id="KW-0813">Transport</keyword>
<evidence type="ECO:0000256" key="3">
    <source>
        <dbReference type="ARBA" id="ARBA00022840"/>
    </source>
</evidence>
<proteinExistence type="predicted"/>
<evidence type="ECO:0000256" key="1">
    <source>
        <dbReference type="ARBA" id="ARBA00022448"/>
    </source>
</evidence>
<gene>
    <name evidence="6" type="ORF">CLV67_101634</name>
</gene>
<dbReference type="PANTHER" id="PTHR42939">
    <property type="entry name" value="ABC TRANSPORTER ATP-BINDING PROTEIN ALBC-RELATED"/>
    <property type="match status" value="1"/>
</dbReference>
<dbReference type="SMART" id="SM00382">
    <property type="entry name" value="AAA"/>
    <property type="match status" value="1"/>
</dbReference>
<dbReference type="GO" id="GO:0005524">
    <property type="term" value="F:ATP binding"/>
    <property type="evidence" value="ECO:0007669"/>
    <property type="project" value="UniProtKB-KW"/>
</dbReference>
<feature type="compositionally biased region" description="Basic and acidic residues" evidence="4">
    <location>
        <begin position="266"/>
        <end position="277"/>
    </location>
</feature>
<dbReference type="SUPFAM" id="SSF52540">
    <property type="entry name" value="P-loop containing nucleoside triphosphate hydrolases"/>
    <property type="match status" value="1"/>
</dbReference>
<dbReference type="GO" id="GO:0016887">
    <property type="term" value="F:ATP hydrolysis activity"/>
    <property type="evidence" value="ECO:0007669"/>
    <property type="project" value="InterPro"/>
</dbReference>
<dbReference type="PANTHER" id="PTHR42939:SF1">
    <property type="entry name" value="ABC TRANSPORTER ATP-BINDING PROTEIN ALBC-RELATED"/>
    <property type="match status" value="1"/>
</dbReference>
<dbReference type="PROSITE" id="PS50893">
    <property type="entry name" value="ABC_TRANSPORTER_2"/>
    <property type="match status" value="1"/>
</dbReference>
<keyword evidence="2" id="KW-0547">Nucleotide-binding</keyword>
<evidence type="ECO:0000259" key="5">
    <source>
        <dbReference type="PROSITE" id="PS50893"/>
    </source>
</evidence>
<feature type="domain" description="ABC transporter" evidence="5">
    <location>
        <begin position="1"/>
        <end position="217"/>
    </location>
</feature>
<dbReference type="AlphaFoldDB" id="A0A2T0KQ95"/>
<sequence>MRFDKVRFRYARRAPWTLHDVDATVEPGRTIVVLGRNGAGKSTLLQLAAGVLRPTEGAIRDRPAVLGWVPERFPATQPFTTLGYLRSMAEIRGLPAGAADPWIERLGLTGHADTPLPELSKGTAQKVGLAQALLTPPGLLVLDEPWEGLDASSRVLIPQIVAEVTAAGGAVLVSDHRGEIANLPGALHWTVAGGTLHASAPDQATDARHTFPADPPSSITGGEAGAGSGTGEDEVVIEVAVRRHEAAAAVDRLRAAGHRVTGVREPQPDAVREERAALAESASRVPEKGEGF</sequence>
<evidence type="ECO:0000256" key="2">
    <source>
        <dbReference type="ARBA" id="ARBA00022741"/>
    </source>
</evidence>
<dbReference type="Pfam" id="PF00005">
    <property type="entry name" value="ABC_tran"/>
    <property type="match status" value="1"/>
</dbReference>
<dbReference type="Gene3D" id="3.40.50.300">
    <property type="entry name" value="P-loop containing nucleotide triphosphate hydrolases"/>
    <property type="match status" value="1"/>
</dbReference>
<accession>A0A2T0KQ95</accession>
<evidence type="ECO:0000256" key="4">
    <source>
        <dbReference type="SAM" id="MobiDB-lite"/>
    </source>
</evidence>
<dbReference type="EMBL" id="PVMZ01000001">
    <property type="protein sequence ID" value="PRX25912.1"/>
    <property type="molecule type" value="Genomic_DNA"/>
</dbReference>